<dbReference type="InterPro" id="IPR039754">
    <property type="entry name" value="Esf1"/>
</dbReference>
<dbReference type="GO" id="GO:0003723">
    <property type="term" value="F:RNA binding"/>
    <property type="evidence" value="ECO:0007669"/>
    <property type="project" value="TreeGrafter"/>
</dbReference>
<feature type="region of interest" description="Disordered" evidence="5">
    <location>
        <begin position="50"/>
        <end position="148"/>
    </location>
</feature>
<protein>
    <recommendedName>
        <fullName evidence="10">ESF1-like protein</fullName>
    </recommendedName>
</protein>
<keyword evidence="3" id="KW-0175">Coiled coil</keyword>
<dbReference type="GO" id="GO:0005730">
    <property type="term" value="C:nucleolus"/>
    <property type="evidence" value="ECO:0007669"/>
    <property type="project" value="UniProtKB-SubCell"/>
</dbReference>
<evidence type="ECO:0008006" key="10">
    <source>
        <dbReference type="Google" id="ProtNLM"/>
    </source>
</evidence>
<dbReference type="PANTHER" id="PTHR12202">
    <property type="entry name" value="ESF1 HOMOLOG"/>
    <property type="match status" value="1"/>
</dbReference>
<feature type="compositionally biased region" description="Acidic residues" evidence="5">
    <location>
        <begin position="466"/>
        <end position="478"/>
    </location>
</feature>
<dbReference type="PANTHER" id="PTHR12202:SF0">
    <property type="entry name" value="ESF1 HOMOLOG"/>
    <property type="match status" value="1"/>
</dbReference>
<comment type="similarity">
    <text evidence="2">Belongs to the ESF1 family.</text>
</comment>
<dbReference type="InterPro" id="IPR012580">
    <property type="entry name" value="NUC153"/>
</dbReference>
<dbReference type="AlphaFoldDB" id="A0A7R9KNC5"/>
<keyword evidence="9" id="KW-1185">Reference proteome</keyword>
<feature type="domain" description="ESF1 RRM" evidence="7">
    <location>
        <begin position="159"/>
        <end position="309"/>
    </location>
</feature>
<feature type="region of interest" description="Disordered" evidence="5">
    <location>
        <begin position="585"/>
        <end position="612"/>
    </location>
</feature>
<evidence type="ECO:0000256" key="1">
    <source>
        <dbReference type="ARBA" id="ARBA00004604"/>
    </source>
</evidence>
<dbReference type="Proteomes" id="UP000759131">
    <property type="component" value="Unassembled WGS sequence"/>
</dbReference>
<dbReference type="EMBL" id="OC857430">
    <property type="protein sequence ID" value="CAD7625161.1"/>
    <property type="molecule type" value="Genomic_DNA"/>
</dbReference>
<feature type="compositionally biased region" description="Acidic residues" evidence="5">
    <location>
        <begin position="118"/>
        <end position="141"/>
    </location>
</feature>
<proteinExistence type="inferred from homology"/>
<accession>A0A7R9KNC5</accession>
<feature type="region of interest" description="Disordered" evidence="5">
    <location>
        <begin position="624"/>
        <end position="644"/>
    </location>
</feature>
<name>A0A7R9KNC5_9ACAR</name>
<feature type="compositionally biased region" description="Basic residues" evidence="5">
    <location>
        <begin position="632"/>
        <end position="644"/>
    </location>
</feature>
<feature type="region of interest" description="Disordered" evidence="5">
    <location>
        <begin position="406"/>
        <end position="507"/>
    </location>
</feature>
<dbReference type="InterPro" id="IPR056750">
    <property type="entry name" value="RRM_ESF1"/>
</dbReference>
<feature type="compositionally biased region" description="Basic residues" evidence="5">
    <location>
        <begin position="488"/>
        <end position="497"/>
    </location>
</feature>
<evidence type="ECO:0000256" key="5">
    <source>
        <dbReference type="SAM" id="MobiDB-lite"/>
    </source>
</evidence>
<evidence type="ECO:0000259" key="6">
    <source>
        <dbReference type="Pfam" id="PF08159"/>
    </source>
</evidence>
<feature type="domain" description="NUC153" evidence="6">
    <location>
        <begin position="551"/>
        <end position="577"/>
    </location>
</feature>
<evidence type="ECO:0000256" key="3">
    <source>
        <dbReference type="ARBA" id="ARBA00023054"/>
    </source>
</evidence>
<evidence type="ECO:0000259" key="7">
    <source>
        <dbReference type="Pfam" id="PF25121"/>
    </source>
</evidence>
<evidence type="ECO:0000313" key="8">
    <source>
        <dbReference type="EMBL" id="CAD7625161.1"/>
    </source>
</evidence>
<keyword evidence="4" id="KW-0539">Nucleus</keyword>
<dbReference type="Pfam" id="PF08159">
    <property type="entry name" value="NUC153"/>
    <property type="match status" value="1"/>
</dbReference>
<dbReference type="OrthoDB" id="431825at2759"/>
<feature type="compositionally biased region" description="Basic and acidic residues" evidence="5">
    <location>
        <begin position="426"/>
        <end position="465"/>
    </location>
</feature>
<reference evidence="8" key="1">
    <citation type="submission" date="2020-11" db="EMBL/GenBank/DDBJ databases">
        <authorList>
            <person name="Tran Van P."/>
        </authorList>
    </citation>
    <scope>NUCLEOTIDE SEQUENCE</scope>
</reference>
<comment type="subcellular location">
    <subcellularLocation>
        <location evidence="1">Nucleus</location>
        <location evidence="1">Nucleolus</location>
    </subcellularLocation>
</comment>
<feature type="compositionally biased region" description="Basic and acidic residues" evidence="5">
    <location>
        <begin position="92"/>
        <end position="101"/>
    </location>
</feature>
<dbReference type="Pfam" id="PF25121">
    <property type="entry name" value="RRM_ESF1"/>
    <property type="match status" value="1"/>
</dbReference>
<evidence type="ECO:0000313" key="9">
    <source>
        <dbReference type="Proteomes" id="UP000759131"/>
    </source>
</evidence>
<dbReference type="GO" id="GO:0006364">
    <property type="term" value="P:rRNA processing"/>
    <property type="evidence" value="ECO:0007669"/>
    <property type="project" value="InterPro"/>
</dbReference>
<evidence type="ECO:0000256" key="4">
    <source>
        <dbReference type="ARBA" id="ARBA00023242"/>
    </source>
</evidence>
<sequence>MAGKEMDNRFAHVMSDPRFRTLRKSDKKVKIDKRFHKMFTENRFRLKYSVDKRGKKTKRAEDYNTLYDLSDEDNEDNDHKDEPKEEEDEEVVEKVAEEEVLQKPIRKPPVMNARGRDSDEDSEDESSSSESEESEEEDEEIDHQWNEWDKDVTQTETATKRVAICNIDWDRINATDLFVLINSFKPSGGSILAVKIYPSELGLQRMKAEAESGPIQFIKRANDGTQLNEDNDEFDNEEEMDSRITEQLRQYEMTRLKYFYAVVECDTEATADVLYKELDGMEYESSSSTLDLRFIPEDMDFDGEPKSECHSMPNLSLYKAPQFINSALQQSKVRMTWDETDPKRKHALEKAFNKDEDDDDLNAYLATSSEEESEAEEIETPAFISDPTLKTTDKINKYKELLNTLSEPKESKTEEGMEMEISWEPNLKDMVGDLVDKKEKNRDNSTFDTDFTRIKERRKEKAKQEVEDEEESEADSEEPIEKTIPTKSKNKNKHRKGDKKDAKIDPELDLLLMDSEEDHKKHFNYKSIVENEANSKKRKQETNDFTFNAEDPRFGAVYTSHHYNVDPSDPHYKKTDAFEKIMNRTKNMKKSKATQNDDKANNETEVESSKNSWTQLVRTVKNKTQLINTKQNKFKQMKQNRFKS</sequence>
<gene>
    <name evidence="8" type="ORF">OSB1V03_LOCUS5597</name>
</gene>
<evidence type="ECO:0000256" key="2">
    <source>
        <dbReference type="ARBA" id="ARBA00009087"/>
    </source>
</evidence>
<organism evidence="8">
    <name type="scientific">Medioppia subpectinata</name>
    <dbReference type="NCBI Taxonomy" id="1979941"/>
    <lineage>
        <taxon>Eukaryota</taxon>
        <taxon>Metazoa</taxon>
        <taxon>Ecdysozoa</taxon>
        <taxon>Arthropoda</taxon>
        <taxon>Chelicerata</taxon>
        <taxon>Arachnida</taxon>
        <taxon>Acari</taxon>
        <taxon>Acariformes</taxon>
        <taxon>Sarcoptiformes</taxon>
        <taxon>Oribatida</taxon>
        <taxon>Brachypylina</taxon>
        <taxon>Oppioidea</taxon>
        <taxon>Oppiidae</taxon>
        <taxon>Medioppia</taxon>
    </lineage>
</organism>
<dbReference type="EMBL" id="CAJPIZ010002855">
    <property type="protein sequence ID" value="CAG2105591.1"/>
    <property type="molecule type" value="Genomic_DNA"/>
</dbReference>